<comment type="caution">
    <text evidence="2">The sequence shown here is derived from an EMBL/GenBank/DDBJ whole genome shotgun (WGS) entry which is preliminary data.</text>
</comment>
<reference evidence="2 3" key="1">
    <citation type="submission" date="2020-08" db="EMBL/GenBank/DDBJ databases">
        <title>Genomic Encyclopedia of Type Strains, Phase IV (KMG-IV): sequencing the most valuable type-strain genomes for metagenomic binning, comparative biology and taxonomic classification.</title>
        <authorList>
            <person name="Goeker M."/>
        </authorList>
    </citation>
    <scope>NUCLEOTIDE SEQUENCE [LARGE SCALE GENOMIC DNA]</scope>
    <source>
        <strain evidence="2 3">YC6886</strain>
    </source>
</reference>
<keyword evidence="3" id="KW-1185">Reference proteome</keyword>
<accession>A0A840V8Q9</accession>
<sequence>MEDISSDIAADVPEHIGAPPEGYRWAPLEHRGAIYWMAVPEGDDRPLMSESDLSFHTSVAGLRARGEARGQAPIEAAHAASQLAVADASGGFIEAAGQQIRPLSVGALWAFDMAIALLGTDQSPYSDQTLVWALLHDPDRVFGICLQRDANALLQHLAQLSRSLDPQKAHALDLWFSSELGRIRNLAGGSQQEAASDSLGKLSPDPQT</sequence>
<gene>
    <name evidence="2" type="ORF">HNR46_001342</name>
</gene>
<feature type="region of interest" description="Disordered" evidence="1">
    <location>
        <begin position="1"/>
        <end position="21"/>
    </location>
</feature>
<organism evidence="2 3">
    <name type="scientific">Haloferula luteola</name>
    <dbReference type="NCBI Taxonomy" id="595692"/>
    <lineage>
        <taxon>Bacteria</taxon>
        <taxon>Pseudomonadati</taxon>
        <taxon>Verrucomicrobiota</taxon>
        <taxon>Verrucomicrobiia</taxon>
        <taxon>Verrucomicrobiales</taxon>
        <taxon>Verrucomicrobiaceae</taxon>
        <taxon>Haloferula</taxon>
    </lineage>
</organism>
<name>A0A840V8Q9_9BACT</name>
<dbReference type="EMBL" id="JACHFD010000005">
    <property type="protein sequence ID" value="MBB5351108.1"/>
    <property type="molecule type" value="Genomic_DNA"/>
</dbReference>
<evidence type="ECO:0000256" key="1">
    <source>
        <dbReference type="SAM" id="MobiDB-lite"/>
    </source>
</evidence>
<feature type="region of interest" description="Disordered" evidence="1">
    <location>
        <begin position="189"/>
        <end position="208"/>
    </location>
</feature>
<proteinExistence type="predicted"/>
<protein>
    <submittedName>
        <fullName evidence="2">Uncharacterized protein</fullName>
    </submittedName>
</protein>
<evidence type="ECO:0000313" key="3">
    <source>
        <dbReference type="Proteomes" id="UP000557717"/>
    </source>
</evidence>
<dbReference type="AlphaFoldDB" id="A0A840V8Q9"/>
<dbReference type="RefSeq" id="WP_184016988.1">
    <property type="nucleotide sequence ID" value="NZ_JACHFD010000005.1"/>
</dbReference>
<evidence type="ECO:0000313" key="2">
    <source>
        <dbReference type="EMBL" id="MBB5351108.1"/>
    </source>
</evidence>
<dbReference type="Proteomes" id="UP000557717">
    <property type="component" value="Unassembled WGS sequence"/>
</dbReference>